<dbReference type="GO" id="GO:0004252">
    <property type="term" value="F:serine-type endopeptidase activity"/>
    <property type="evidence" value="ECO:0007669"/>
    <property type="project" value="InterPro"/>
</dbReference>
<dbReference type="GO" id="GO:0004176">
    <property type="term" value="F:ATP-dependent peptidase activity"/>
    <property type="evidence" value="ECO:0007669"/>
    <property type="project" value="InterPro"/>
</dbReference>
<sequence>MEPEPNDEQKLEEIMSSRENSSESSPMHDFVPVYFDYPIQMKAIKEELGDNYDKEDNLVALKRKMQGAGIPASIWKHALRELRYWEDIFGFFYYCCSGQRVIRISLGGVKDEADIRGRRRTYIRSMPKNDWQSDKAFGMKHKLGNIQSHFSPSLFYPILKTRSACKDSNPFTLDYEYLIETVKNKLMIIRKQLTADSEPAC</sequence>
<dbReference type="InterPro" id="IPR027065">
    <property type="entry name" value="Lon_Prtase"/>
</dbReference>
<dbReference type="PANTHER" id="PTHR10046">
    <property type="entry name" value="ATP DEPENDENT LON PROTEASE FAMILY MEMBER"/>
    <property type="match status" value="1"/>
</dbReference>
<comment type="caution">
    <text evidence="2">The sequence shown here is derived from an EMBL/GenBank/DDBJ whole genome shotgun (WGS) entry which is preliminary data.</text>
</comment>
<evidence type="ECO:0000313" key="2">
    <source>
        <dbReference type="EMBL" id="PHT34761.1"/>
    </source>
</evidence>
<dbReference type="EMBL" id="MLFT02000011">
    <property type="protein sequence ID" value="PHT34761.1"/>
    <property type="molecule type" value="Genomic_DNA"/>
</dbReference>
<protein>
    <submittedName>
        <fullName evidence="2">Uncharacterized protein</fullName>
    </submittedName>
</protein>
<feature type="compositionally biased region" description="Basic and acidic residues" evidence="1">
    <location>
        <begin position="7"/>
        <end position="16"/>
    </location>
</feature>
<keyword evidence="3" id="KW-1185">Reference proteome</keyword>
<feature type="region of interest" description="Disordered" evidence="1">
    <location>
        <begin position="1"/>
        <end position="26"/>
    </location>
</feature>
<name>A0A2G2VP71_CAPBA</name>
<evidence type="ECO:0000256" key="1">
    <source>
        <dbReference type="SAM" id="MobiDB-lite"/>
    </source>
</evidence>
<dbReference type="STRING" id="33114.A0A2G2VP71"/>
<proteinExistence type="predicted"/>
<accession>A0A2G2VP71</accession>
<gene>
    <name evidence="2" type="ORF">CQW23_26561</name>
</gene>
<reference evidence="3" key="2">
    <citation type="journal article" date="2017" name="J. Anim. Genet.">
        <title>Multiple reference genome sequences of hot pepper reveal the massive evolution of plant disease resistance genes by retroduplication.</title>
        <authorList>
            <person name="Kim S."/>
            <person name="Park J."/>
            <person name="Yeom S.-I."/>
            <person name="Kim Y.-M."/>
            <person name="Seo E."/>
            <person name="Kim K.-T."/>
            <person name="Kim M.-S."/>
            <person name="Lee J.M."/>
            <person name="Cheong K."/>
            <person name="Shin H.-S."/>
            <person name="Kim S.-B."/>
            <person name="Han K."/>
            <person name="Lee J."/>
            <person name="Park M."/>
            <person name="Lee H.-A."/>
            <person name="Lee H.-Y."/>
            <person name="Lee Y."/>
            <person name="Oh S."/>
            <person name="Lee J.H."/>
            <person name="Choi E."/>
            <person name="Choi E."/>
            <person name="Lee S.E."/>
            <person name="Jeon J."/>
            <person name="Kim H."/>
            <person name="Choi G."/>
            <person name="Song H."/>
            <person name="Lee J."/>
            <person name="Lee S.-C."/>
            <person name="Kwon J.-K."/>
            <person name="Lee H.-Y."/>
            <person name="Koo N."/>
            <person name="Hong Y."/>
            <person name="Kim R.W."/>
            <person name="Kang W.-H."/>
            <person name="Huh J.H."/>
            <person name="Kang B.-C."/>
            <person name="Yang T.-J."/>
            <person name="Lee Y.-H."/>
            <person name="Bennetzen J.L."/>
            <person name="Choi D."/>
        </authorList>
    </citation>
    <scope>NUCLEOTIDE SEQUENCE [LARGE SCALE GENOMIC DNA]</scope>
    <source>
        <strain evidence="3">cv. PBC81</strain>
    </source>
</reference>
<dbReference type="GO" id="GO:0030163">
    <property type="term" value="P:protein catabolic process"/>
    <property type="evidence" value="ECO:0007669"/>
    <property type="project" value="InterPro"/>
</dbReference>
<dbReference type="OrthoDB" id="1837927at2759"/>
<dbReference type="AlphaFoldDB" id="A0A2G2VP71"/>
<reference evidence="2 3" key="1">
    <citation type="journal article" date="2017" name="Genome Biol.">
        <title>New reference genome sequences of hot pepper reveal the massive evolution of plant disease-resistance genes by retroduplication.</title>
        <authorList>
            <person name="Kim S."/>
            <person name="Park J."/>
            <person name="Yeom S.I."/>
            <person name="Kim Y.M."/>
            <person name="Seo E."/>
            <person name="Kim K.T."/>
            <person name="Kim M.S."/>
            <person name="Lee J.M."/>
            <person name="Cheong K."/>
            <person name="Shin H.S."/>
            <person name="Kim S.B."/>
            <person name="Han K."/>
            <person name="Lee J."/>
            <person name="Park M."/>
            <person name="Lee H.A."/>
            <person name="Lee H.Y."/>
            <person name="Lee Y."/>
            <person name="Oh S."/>
            <person name="Lee J.H."/>
            <person name="Choi E."/>
            <person name="Choi E."/>
            <person name="Lee S.E."/>
            <person name="Jeon J."/>
            <person name="Kim H."/>
            <person name="Choi G."/>
            <person name="Song H."/>
            <person name="Lee J."/>
            <person name="Lee S.C."/>
            <person name="Kwon J.K."/>
            <person name="Lee H.Y."/>
            <person name="Koo N."/>
            <person name="Hong Y."/>
            <person name="Kim R.W."/>
            <person name="Kang W.H."/>
            <person name="Huh J.H."/>
            <person name="Kang B.C."/>
            <person name="Yang T.J."/>
            <person name="Lee Y.H."/>
            <person name="Bennetzen J.L."/>
            <person name="Choi D."/>
        </authorList>
    </citation>
    <scope>NUCLEOTIDE SEQUENCE [LARGE SCALE GENOMIC DNA]</scope>
    <source>
        <strain evidence="3">cv. PBC81</strain>
    </source>
</reference>
<dbReference type="Proteomes" id="UP000224567">
    <property type="component" value="Unassembled WGS sequence"/>
</dbReference>
<dbReference type="GO" id="GO:0005524">
    <property type="term" value="F:ATP binding"/>
    <property type="evidence" value="ECO:0007669"/>
    <property type="project" value="InterPro"/>
</dbReference>
<evidence type="ECO:0000313" key="3">
    <source>
        <dbReference type="Proteomes" id="UP000224567"/>
    </source>
</evidence>
<organism evidence="2 3">
    <name type="scientific">Capsicum baccatum</name>
    <name type="common">Peruvian pepper</name>
    <dbReference type="NCBI Taxonomy" id="33114"/>
    <lineage>
        <taxon>Eukaryota</taxon>
        <taxon>Viridiplantae</taxon>
        <taxon>Streptophyta</taxon>
        <taxon>Embryophyta</taxon>
        <taxon>Tracheophyta</taxon>
        <taxon>Spermatophyta</taxon>
        <taxon>Magnoliopsida</taxon>
        <taxon>eudicotyledons</taxon>
        <taxon>Gunneridae</taxon>
        <taxon>Pentapetalae</taxon>
        <taxon>asterids</taxon>
        <taxon>lamiids</taxon>
        <taxon>Solanales</taxon>
        <taxon>Solanaceae</taxon>
        <taxon>Solanoideae</taxon>
        <taxon>Capsiceae</taxon>
        <taxon>Capsicum</taxon>
    </lineage>
</organism>